<keyword evidence="1 2" id="KW-0807">Transducer</keyword>
<name>A0ABV2KUL2_9BACI</name>
<evidence type="ECO:0000313" key="5">
    <source>
        <dbReference type="Proteomes" id="UP001549167"/>
    </source>
</evidence>
<evidence type="ECO:0000256" key="2">
    <source>
        <dbReference type="PROSITE-ProRule" id="PRU00284"/>
    </source>
</evidence>
<keyword evidence="5" id="KW-1185">Reference proteome</keyword>
<dbReference type="Proteomes" id="UP001549167">
    <property type="component" value="Unassembled WGS sequence"/>
</dbReference>
<dbReference type="InterPro" id="IPR013656">
    <property type="entry name" value="PAS_4"/>
</dbReference>
<dbReference type="PANTHER" id="PTHR32089">
    <property type="entry name" value="METHYL-ACCEPTING CHEMOTAXIS PROTEIN MCPB"/>
    <property type="match status" value="1"/>
</dbReference>
<dbReference type="SMART" id="SM00283">
    <property type="entry name" value="MA"/>
    <property type="match status" value="1"/>
</dbReference>
<sequence>MMTTTAMPKNTNNLILSTIDQHLAMIQFDTNARVVDVNPLFQQTMHFQTQNDMIGKHHSEFCFDEFSESVEYKQFWGKLLRGESFQDKINRKDAYGRSIWLEATYMPLIENGRVTGVLKIATDITKRQDNIQTFVTDLEQAATDLSERANQGLSNQEALNAKMDEIEAVSERNTETLRQLQEQAKEIGSVVKTIKNIASQTNLLSLNASIEAARAGEHGKGFAVVADEVRKLSTKVESSITDVNENVTRITTEIDNITHGVTDIQNALQDSTNTIHEATDDYKMVTTTSDHLSGKAHELKSII</sequence>
<feature type="domain" description="Methyl-accepting transducer" evidence="3">
    <location>
        <begin position="137"/>
        <end position="303"/>
    </location>
</feature>
<dbReference type="CDD" id="cd00130">
    <property type="entry name" value="PAS"/>
    <property type="match status" value="1"/>
</dbReference>
<protein>
    <submittedName>
        <fullName evidence="4">PAS domain S-box-containing protein</fullName>
    </submittedName>
</protein>
<dbReference type="RefSeq" id="WP_354219855.1">
    <property type="nucleotide sequence ID" value="NZ_JBEPMX010000006.1"/>
</dbReference>
<dbReference type="SUPFAM" id="SSF55785">
    <property type="entry name" value="PYP-like sensor domain (PAS domain)"/>
    <property type="match status" value="1"/>
</dbReference>
<gene>
    <name evidence="4" type="ORF">ABID56_001368</name>
</gene>
<dbReference type="SUPFAM" id="SSF58104">
    <property type="entry name" value="Methyl-accepting chemotaxis protein (MCP) signaling domain"/>
    <property type="match status" value="1"/>
</dbReference>
<dbReference type="Pfam" id="PF08448">
    <property type="entry name" value="PAS_4"/>
    <property type="match status" value="1"/>
</dbReference>
<dbReference type="NCBIfam" id="TIGR00229">
    <property type="entry name" value="sensory_box"/>
    <property type="match status" value="1"/>
</dbReference>
<accession>A0ABV2KUL2</accession>
<dbReference type="PANTHER" id="PTHR32089:SF112">
    <property type="entry name" value="LYSOZYME-LIKE PROTEIN-RELATED"/>
    <property type="match status" value="1"/>
</dbReference>
<dbReference type="PROSITE" id="PS50111">
    <property type="entry name" value="CHEMOTAXIS_TRANSDUC_2"/>
    <property type="match status" value="1"/>
</dbReference>
<proteinExistence type="predicted"/>
<dbReference type="InterPro" id="IPR004089">
    <property type="entry name" value="MCPsignal_dom"/>
</dbReference>
<dbReference type="Gene3D" id="1.10.287.950">
    <property type="entry name" value="Methyl-accepting chemotaxis protein"/>
    <property type="match status" value="1"/>
</dbReference>
<evidence type="ECO:0000259" key="3">
    <source>
        <dbReference type="PROSITE" id="PS50111"/>
    </source>
</evidence>
<evidence type="ECO:0000256" key="1">
    <source>
        <dbReference type="ARBA" id="ARBA00023224"/>
    </source>
</evidence>
<comment type="caution">
    <text evidence="4">The sequence shown here is derived from an EMBL/GenBank/DDBJ whole genome shotgun (WGS) entry which is preliminary data.</text>
</comment>
<dbReference type="Gene3D" id="3.30.450.20">
    <property type="entry name" value="PAS domain"/>
    <property type="match status" value="1"/>
</dbReference>
<organism evidence="4 5">
    <name type="scientific">Alkalibacillus flavidus</name>
    <dbReference type="NCBI Taxonomy" id="546021"/>
    <lineage>
        <taxon>Bacteria</taxon>
        <taxon>Bacillati</taxon>
        <taxon>Bacillota</taxon>
        <taxon>Bacilli</taxon>
        <taxon>Bacillales</taxon>
        <taxon>Bacillaceae</taxon>
        <taxon>Alkalibacillus</taxon>
    </lineage>
</organism>
<dbReference type="EMBL" id="JBEPMX010000006">
    <property type="protein sequence ID" value="MET3683273.1"/>
    <property type="molecule type" value="Genomic_DNA"/>
</dbReference>
<reference evidence="4 5" key="1">
    <citation type="submission" date="2024-06" db="EMBL/GenBank/DDBJ databases">
        <title>Genomic Encyclopedia of Type Strains, Phase IV (KMG-IV): sequencing the most valuable type-strain genomes for metagenomic binning, comparative biology and taxonomic classification.</title>
        <authorList>
            <person name="Goeker M."/>
        </authorList>
    </citation>
    <scope>NUCLEOTIDE SEQUENCE [LARGE SCALE GENOMIC DNA]</scope>
    <source>
        <strain evidence="4 5">DSM 23520</strain>
    </source>
</reference>
<evidence type="ECO:0000313" key="4">
    <source>
        <dbReference type="EMBL" id="MET3683273.1"/>
    </source>
</evidence>
<dbReference type="Pfam" id="PF00015">
    <property type="entry name" value="MCPsignal"/>
    <property type="match status" value="1"/>
</dbReference>
<dbReference type="InterPro" id="IPR000014">
    <property type="entry name" value="PAS"/>
</dbReference>
<dbReference type="InterPro" id="IPR035965">
    <property type="entry name" value="PAS-like_dom_sf"/>
</dbReference>